<dbReference type="RefSeq" id="WP_129254793.1">
    <property type="nucleotide sequence ID" value="NZ_SAXA01000009.1"/>
</dbReference>
<name>A0A4Q1JLM7_9BACT</name>
<dbReference type="Proteomes" id="UP000289703">
    <property type="component" value="Unassembled WGS sequence"/>
</dbReference>
<comment type="caution">
    <text evidence="2">The sequence shown here is derived from an EMBL/GenBank/DDBJ whole genome shotgun (WGS) entry which is preliminary data.</text>
</comment>
<proteinExistence type="predicted"/>
<reference evidence="2 3" key="1">
    <citation type="submission" date="2019-01" db="EMBL/GenBank/DDBJ databases">
        <title>Ancylomarina salipaludis sp. nov., isolated from a salt marsh.</title>
        <authorList>
            <person name="Yoon J.-H."/>
        </authorList>
    </citation>
    <scope>NUCLEOTIDE SEQUENCE [LARGE SCALE GENOMIC DNA]</scope>
    <source>
        <strain evidence="2 3">SHSM-M15</strain>
    </source>
</reference>
<dbReference type="Pfam" id="PF08885">
    <property type="entry name" value="GSCFA"/>
    <property type="match status" value="1"/>
</dbReference>
<organism evidence="2 3">
    <name type="scientific">Ancylomarina salipaludis</name>
    <dbReference type="NCBI Taxonomy" id="2501299"/>
    <lineage>
        <taxon>Bacteria</taxon>
        <taxon>Pseudomonadati</taxon>
        <taxon>Bacteroidota</taxon>
        <taxon>Bacteroidia</taxon>
        <taxon>Marinilabiliales</taxon>
        <taxon>Marinifilaceae</taxon>
        <taxon>Ancylomarina</taxon>
    </lineage>
</organism>
<dbReference type="InterPro" id="IPR014982">
    <property type="entry name" value="GSCFA"/>
</dbReference>
<dbReference type="EMBL" id="SAXA01000009">
    <property type="protein sequence ID" value="RXQ93062.1"/>
    <property type="molecule type" value="Genomic_DNA"/>
</dbReference>
<gene>
    <name evidence="2" type="ORF">EO244_11375</name>
</gene>
<dbReference type="AlphaFoldDB" id="A0A4Q1JLM7"/>
<feature type="domain" description="GSCFA" evidence="1">
    <location>
        <begin position="26"/>
        <end position="260"/>
    </location>
</feature>
<protein>
    <submittedName>
        <fullName evidence="2">GSCFA domain protein</fullName>
    </submittedName>
</protein>
<evidence type="ECO:0000313" key="3">
    <source>
        <dbReference type="Proteomes" id="UP000289703"/>
    </source>
</evidence>
<evidence type="ECO:0000259" key="1">
    <source>
        <dbReference type="Pfam" id="PF08885"/>
    </source>
</evidence>
<accession>A0A4Q1JLM7</accession>
<sequence>MNDDLFRTKIEIPKSQFDFSYKHKALMMGSCFVENIGAKLKSVKYQVDVNPFGVIYNPVSVCSSLKLLMEEHQFVEDDLNFHNNLWFSFYHHSKFSSTDLDSCLLNINEGIRKSSQNLKDADFLFITFGTAWVYELLSSGKIVSNCHKLPAKDFNRYRLNVDEIVSIYKDLLVELLVFNPKIRIVFTVSPIRHWKDGANGNQLSKATLLLAVEQLTELFEQVSYFPSYEIVMDELRDYRFYSEDMLHISESAIKYIWQRFSDTYFSEESKQIQKQVGKFILAANHRPFNVGSDSHQAFIKSSLTKIHEFLRVHPFVKMSDEIDNLERNLL</sequence>
<keyword evidence="3" id="KW-1185">Reference proteome</keyword>
<evidence type="ECO:0000313" key="2">
    <source>
        <dbReference type="EMBL" id="RXQ93062.1"/>
    </source>
</evidence>
<dbReference type="OrthoDB" id="9807687at2"/>